<evidence type="ECO:0000256" key="2">
    <source>
        <dbReference type="SAM" id="SignalP"/>
    </source>
</evidence>
<keyword evidence="4" id="KW-1185">Reference proteome</keyword>
<dbReference type="EMBL" id="CM000578">
    <property type="protein sequence ID" value="EWG37620.1"/>
    <property type="molecule type" value="Genomic_DNA"/>
</dbReference>
<name>W7LQ35_GIBM7</name>
<keyword evidence="2" id="KW-0732">Signal</keyword>
<dbReference type="EMBL" id="DS022242">
    <property type="protein sequence ID" value="EWG37620.1"/>
    <property type="molecule type" value="Genomic_DNA"/>
</dbReference>
<feature type="region of interest" description="Disordered" evidence="1">
    <location>
        <begin position="77"/>
        <end position="97"/>
    </location>
</feature>
<feature type="chain" id="PRO_5004895732" description="Secreted protein" evidence="2">
    <location>
        <begin position="25"/>
        <end position="97"/>
    </location>
</feature>
<evidence type="ECO:0000313" key="3">
    <source>
        <dbReference type="EMBL" id="EWG37620.1"/>
    </source>
</evidence>
<dbReference type="VEuPathDB" id="FungiDB:FVEG_14787"/>
<feature type="signal peptide" evidence="2">
    <location>
        <begin position="1"/>
        <end position="24"/>
    </location>
</feature>
<dbReference type="Proteomes" id="UP000009096">
    <property type="component" value="Chromosome 1"/>
</dbReference>
<dbReference type="GeneID" id="30071663"/>
<protein>
    <recommendedName>
        <fullName evidence="5">Secreted protein</fullName>
    </recommendedName>
</protein>
<sequence>MSRVFSYILGSVFTLFRILHSCHLSSPTSLNSCIVGHKRETVGNQDPVFAPLGKKVAAARRNLTRRIRYVVLFGPPLGSHGSDGLRYRPHPQQLANR</sequence>
<evidence type="ECO:0000256" key="1">
    <source>
        <dbReference type="SAM" id="MobiDB-lite"/>
    </source>
</evidence>
<proteinExistence type="predicted"/>
<gene>
    <name evidence="3" type="ORF">FVEG_14787</name>
</gene>
<organism evidence="3 4">
    <name type="scientific">Gibberella moniliformis (strain M3125 / FGSC 7600)</name>
    <name type="common">Maize ear and stalk rot fungus</name>
    <name type="synonym">Fusarium verticillioides</name>
    <dbReference type="NCBI Taxonomy" id="334819"/>
    <lineage>
        <taxon>Eukaryota</taxon>
        <taxon>Fungi</taxon>
        <taxon>Dikarya</taxon>
        <taxon>Ascomycota</taxon>
        <taxon>Pezizomycotina</taxon>
        <taxon>Sordariomycetes</taxon>
        <taxon>Hypocreomycetidae</taxon>
        <taxon>Hypocreales</taxon>
        <taxon>Nectriaceae</taxon>
        <taxon>Fusarium</taxon>
        <taxon>Fusarium fujikuroi species complex</taxon>
    </lineage>
</organism>
<dbReference type="RefSeq" id="XP_018743811.1">
    <property type="nucleotide sequence ID" value="XM_018903773.1"/>
</dbReference>
<evidence type="ECO:0000313" key="4">
    <source>
        <dbReference type="Proteomes" id="UP000009096"/>
    </source>
</evidence>
<accession>W7LQ35</accession>
<evidence type="ECO:0008006" key="5">
    <source>
        <dbReference type="Google" id="ProtNLM"/>
    </source>
</evidence>
<dbReference type="AlphaFoldDB" id="W7LQ35"/>
<reference evidence="3 4" key="1">
    <citation type="journal article" date="2010" name="Nature">
        <title>Comparative genomics reveals mobile pathogenicity chromosomes in Fusarium.</title>
        <authorList>
            <person name="Ma L.J."/>
            <person name="van der Does H.C."/>
            <person name="Borkovich K.A."/>
            <person name="Coleman J.J."/>
            <person name="Daboussi M.J."/>
            <person name="Di Pietro A."/>
            <person name="Dufresne M."/>
            <person name="Freitag M."/>
            <person name="Grabherr M."/>
            <person name="Henrissat B."/>
            <person name="Houterman P.M."/>
            <person name="Kang S."/>
            <person name="Shim W.B."/>
            <person name="Woloshuk C."/>
            <person name="Xie X."/>
            <person name="Xu J.R."/>
            <person name="Antoniw J."/>
            <person name="Baker S.E."/>
            <person name="Bluhm B.H."/>
            <person name="Breakspear A."/>
            <person name="Brown D.W."/>
            <person name="Butchko R.A."/>
            <person name="Chapman S."/>
            <person name="Coulson R."/>
            <person name="Coutinho P.M."/>
            <person name="Danchin E.G."/>
            <person name="Diener A."/>
            <person name="Gale L.R."/>
            <person name="Gardiner D.M."/>
            <person name="Goff S."/>
            <person name="Hammond-Kosack K.E."/>
            <person name="Hilburn K."/>
            <person name="Hua-Van A."/>
            <person name="Jonkers W."/>
            <person name="Kazan K."/>
            <person name="Kodira C.D."/>
            <person name="Koehrsen M."/>
            <person name="Kumar L."/>
            <person name="Lee Y.H."/>
            <person name="Li L."/>
            <person name="Manners J.M."/>
            <person name="Miranda-Saavedra D."/>
            <person name="Mukherjee M."/>
            <person name="Park G."/>
            <person name="Park J."/>
            <person name="Park S.Y."/>
            <person name="Proctor R.H."/>
            <person name="Regev A."/>
            <person name="Ruiz-Roldan M.C."/>
            <person name="Sain D."/>
            <person name="Sakthikumar S."/>
            <person name="Sykes S."/>
            <person name="Schwartz D.C."/>
            <person name="Turgeon B.G."/>
            <person name="Wapinski I."/>
            <person name="Yoder O."/>
            <person name="Young S."/>
            <person name="Zeng Q."/>
            <person name="Zhou S."/>
            <person name="Galagan J."/>
            <person name="Cuomo C.A."/>
            <person name="Kistler H.C."/>
            <person name="Rep M."/>
        </authorList>
    </citation>
    <scope>NUCLEOTIDE SEQUENCE [LARGE SCALE GENOMIC DNA]</scope>
    <source>
        <strain evidence="4">M3125 / FGSC 7600</strain>
    </source>
</reference>